<evidence type="ECO:0000256" key="12">
    <source>
        <dbReference type="SAM" id="SignalP"/>
    </source>
</evidence>
<accession>A0A401X7P4</accession>
<dbReference type="RefSeq" id="WP_124297599.1">
    <property type="nucleotide sequence ID" value="NZ_BDEV01000117.1"/>
</dbReference>
<feature type="domain" description="DNA/RNA non-specific endonuclease/pyrophosphatase/phosphodiesterase" evidence="14">
    <location>
        <begin position="63"/>
        <end position="250"/>
    </location>
</feature>
<feature type="domain" description="ENPP1-3/EXOG-like endonuclease/phosphodiesterase" evidence="13">
    <location>
        <begin position="64"/>
        <end position="250"/>
    </location>
</feature>
<reference evidence="15 16" key="1">
    <citation type="submission" date="2016-06" db="EMBL/GenBank/DDBJ databases">
        <title>Acetobacter pasteurianus NBRC 3278 whole genome sequencing project.</title>
        <authorList>
            <person name="Matsutani M."/>
            <person name="Shiwa Y."/>
            <person name="Okamoto-Kainuma A."/>
            <person name="Ishikawa M."/>
            <person name="Koizumi Y."/>
            <person name="Yoshikawa H."/>
            <person name="Yakushi T."/>
            <person name="Matsushita K."/>
        </authorList>
    </citation>
    <scope>NUCLEOTIDE SEQUENCE [LARGE SCALE GENOMIC DNA]</scope>
    <source>
        <strain evidence="15 16">NBRC 3278</strain>
    </source>
</reference>
<sequence>MNLFAEAKKLYAFCGFVSAIGLCAGFTPSAHAEGFDACRDHFYAGQSPEIDNPGMNRNTFPLCYEGFAVLYSGISFTGLWSAEHLTSDHIEDAMDMKRVNAFHPDSNIPDAFRSELSDYSHTGYDRGHLTPSGDEWDSQSQQETFTLANMIPQNPDNNRNLWEGIESVTRQLAEDDGEIYVVTGPIFTKKLKVGRLLVPTMIFKAIYDPSKHKAAAYIVANGPGNRWTQVPIPYLIEFTRINPFPGLSDSEIKEELPLPWPRPHDQNRGIPPGTVSPDDGGVPGSSGSSGSHHKVQEAEGSAIQGTSENQGESGKEEMYGAIIALEEFIGSEVKKEAISHYNDLKKKFMGYLKSNASPKLTDRKEQEIQSNE</sequence>
<evidence type="ECO:0000259" key="14">
    <source>
        <dbReference type="SMART" id="SM00892"/>
    </source>
</evidence>
<feature type="compositionally biased region" description="Basic and acidic residues" evidence="11">
    <location>
        <begin position="255"/>
        <end position="267"/>
    </location>
</feature>
<evidence type="ECO:0000256" key="7">
    <source>
        <dbReference type="ARBA" id="ARBA00022842"/>
    </source>
</evidence>
<keyword evidence="7" id="KW-0460">Magnesium</keyword>
<keyword evidence="3 10" id="KW-0540">Nuclease</keyword>
<dbReference type="GO" id="GO:0046872">
    <property type="term" value="F:metal ion binding"/>
    <property type="evidence" value="ECO:0007669"/>
    <property type="project" value="UniProtKB-KW"/>
</dbReference>
<dbReference type="InterPro" id="IPR044929">
    <property type="entry name" value="DNA/RNA_non-sp_Endonuclease_sf"/>
</dbReference>
<evidence type="ECO:0000256" key="4">
    <source>
        <dbReference type="ARBA" id="ARBA00022723"/>
    </source>
</evidence>
<name>A0A401X7P4_ACEPA</name>
<comment type="caution">
    <text evidence="15">The sequence shown here is derived from an EMBL/GenBank/DDBJ whole genome shotgun (WGS) entry which is preliminary data.</text>
</comment>
<evidence type="ECO:0000256" key="9">
    <source>
        <dbReference type="PIRSR" id="PIRSR640255-2"/>
    </source>
</evidence>
<dbReference type="SUPFAM" id="SSF54060">
    <property type="entry name" value="His-Me finger endonucleases"/>
    <property type="match status" value="1"/>
</dbReference>
<feature type="compositionally biased region" description="Polar residues" evidence="11">
    <location>
        <begin position="303"/>
        <end position="312"/>
    </location>
</feature>
<dbReference type="PANTHER" id="PTHR13966:SF5">
    <property type="entry name" value="ENDONUCLEASE G, MITOCHONDRIAL"/>
    <property type="match status" value="1"/>
</dbReference>
<dbReference type="InterPro" id="IPR044925">
    <property type="entry name" value="His-Me_finger_sf"/>
</dbReference>
<protein>
    <recommendedName>
        <fullName evidence="10">Endonuclease</fullName>
        <ecNumber evidence="10">3.1.30.-</ecNumber>
    </recommendedName>
</protein>
<feature type="signal peptide" evidence="12">
    <location>
        <begin position="1"/>
        <end position="32"/>
    </location>
</feature>
<evidence type="ECO:0000256" key="1">
    <source>
        <dbReference type="ARBA" id="ARBA00001946"/>
    </source>
</evidence>
<dbReference type="EC" id="3.1.30.-" evidence="10"/>
<evidence type="ECO:0000256" key="6">
    <source>
        <dbReference type="ARBA" id="ARBA00022801"/>
    </source>
</evidence>
<keyword evidence="6 10" id="KW-0378">Hydrolase</keyword>
<dbReference type="PROSITE" id="PS01070">
    <property type="entry name" value="NUCLEASE_NON_SPEC"/>
    <property type="match status" value="1"/>
</dbReference>
<dbReference type="InterPro" id="IPR018524">
    <property type="entry name" value="DNA/RNA_endonuclease_AS"/>
</dbReference>
<dbReference type="InterPro" id="IPR020821">
    <property type="entry name" value="ENPP1-3/EXOG-like_nuc-like"/>
</dbReference>
<feature type="compositionally biased region" description="Low complexity" evidence="11">
    <location>
        <begin position="275"/>
        <end position="290"/>
    </location>
</feature>
<dbReference type="EMBL" id="BDEV01000117">
    <property type="protein sequence ID" value="GCD63679.1"/>
    <property type="molecule type" value="Genomic_DNA"/>
</dbReference>
<dbReference type="GO" id="GO:0003676">
    <property type="term" value="F:nucleic acid binding"/>
    <property type="evidence" value="ECO:0007669"/>
    <property type="project" value="InterPro"/>
</dbReference>
<evidence type="ECO:0000256" key="5">
    <source>
        <dbReference type="ARBA" id="ARBA00022759"/>
    </source>
</evidence>
<keyword evidence="12" id="KW-0732">Signal</keyword>
<feature type="active site" description="Proton acceptor" evidence="8">
    <location>
        <position position="128"/>
    </location>
</feature>
<dbReference type="SMART" id="SM00477">
    <property type="entry name" value="NUC"/>
    <property type="match status" value="1"/>
</dbReference>
<evidence type="ECO:0000313" key="16">
    <source>
        <dbReference type="Proteomes" id="UP000287385"/>
    </source>
</evidence>
<feature type="region of interest" description="Disordered" evidence="11">
    <location>
        <begin position="255"/>
        <end position="314"/>
    </location>
</feature>
<dbReference type="Proteomes" id="UP000287385">
    <property type="component" value="Unassembled WGS sequence"/>
</dbReference>
<evidence type="ECO:0000259" key="13">
    <source>
        <dbReference type="SMART" id="SM00477"/>
    </source>
</evidence>
<comment type="similarity">
    <text evidence="2 10">Belongs to the DNA/RNA non-specific endonuclease family.</text>
</comment>
<evidence type="ECO:0000256" key="10">
    <source>
        <dbReference type="RuleBase" id="RU366055"/>
    </source>
</evidence>
<evidence type="ECO:0000256" key="3">
    <source>
        <dbReference type="ARBA" id="ARBA00022722"/>
    </source>
</evidence>
<gene>
    <name evidence="15" type="ORF">NBRC3278_2772</name>
</gene>
<dbReference type="SMART" id="SM00892">
    <property type="entry name" value="Endonuclease_NS"/>
    <property type="match status" value="1"/>
</dbReference>
<dbReference type="InterPro" id="IPR040255">
    <property type="entry name" value="Non-specific_endonuclease"/>
</dbReference>
<feature type="binding site" evidence="9">
    <location>
        <position position="158"/>
    </location>
    <ligand>
        <name>Mg(2+)</name>
        <dbReference type="ChEBI" id="CHEBI:18420"/>
        <note>catalytic</note>
    </ligand>
</feature>
<dbReference type="Gene3D" id="3.40.570.10">
    <property type="entry name" value="Extracellular Endonuclease, subunit A"/>
    <property type="match status" value="1"/>
</dbReference>
<dbReference type="GO" id="GO:0000014">
    <property type="term" value="F:single-stranded DNA endodeoxyribonuclease activity"/>
    <property type="evidence" value="ECO:0007669"/>
    <property type="project" value="TreeGrafter"/>
</dbReference>
<evidence type="ECO:0000256" key="8">
    <source>
        <dbReference type="PIRSR" id="PIRSR640255-1"/>
    </source>
</evidence>
<keyword evidence="16" id="KW-1185">Reference proteome</keyword>
<evidence type="ECO:0000256" key="2">
    <source>
        <dbReference type="ARBA" id="ARBA00010052"/>
    </source>
</evidence>
<dbReference type="InterPro" id="IPR001604">
    <property type="entry name" value="Endo_G_ENPP1-like_dom"/>
</dbReference>
<dbReference type="Pfam" id="PF01223">
    <property type="entry name" value="Endonuclease_NS"/>
    <property type="match status" value="1"/>
</dbReference>
<dbReference type="AlphaFoldDB" id="A0A401X7P4"/>
<organism evidence="15 16">
    <name type="scientific">Acetobacter pasteurianus NBRC 3278</name>
    <dbReference type="NCBI Taxonomy" id="1226660"/>
    <lineage>
        <taxon>Bacteria</taxon>
        <taxon>Pseudomonadati</taxon>
        <taxon>Pseudomonadota</taxon>
        <taxon>Alphaproteobacteria</taxon>
        <taxon>Acetobacterales</taxon>
        <taxon>Acetobacteraceae</taxon>
        <taxon>Acetobacter</taxon>
    </lineage>
</organism>
<keyword evidence="4 9" id="KW-0479">Metal-binding</keyword>
<feature type="chain" id="PRO_5019468368" description="Endonuclease" evidence="12">
    <location>
        <begin position="33"/>
        <end position="372"/>
    </location>
</feature>
<keyword evidence="5 10" id="KW-0255">Endonuclease</keyword>
<dbReference type="GO" id="GO:0004521">
    <property type="term" value="F:RNA endonuclease activity"/>
    <property type="evidence" value="ECO:0007669"/>
    <property type="project" value="TreeGrafter"/>
</dbReference>
<comment type="cofactor">
    <cofactor evidence="1 10">
        <name>Mg(2+)</name>
        <dbReference type="ChEBI" id="CHEBI:18420"/>
    </cofactor>
</comment>
<evidence type="ECO:0000313" key="15">
    <source>
        <dbReference type="EMBL" id="GCD63679.1"/>
    </source>
</evidence>
<proteinExistence type="inferred from homology"/>
<dbReference type="PANTHER" id="PTHR13966">
    <property type="entry name" value="ENDONUCLEASE RELATED"/>
    <property type="match status" value="1"/>
</dbReference>
<evidence type="ECO:0000256" key="11">
    <source>
        <dbReference type="SAM" id="MobiDB-lite"/>
    </source>
</evidence>